<evidence type="ECO:0000313" key="3">
    <source>
        <dbReference type="Proteomes" id="UP000270296"/>
    </source>
</evidence>
<dbReference type="SUPFAM" id="SSF49562">
    <property type="entry name" value="C2 domain (Calcium/lipid-binding domain, CaLB)"/>
    <property type="match status" value="1"/>
</dbReference>
<protein>
    <submittedName>
        <fullName evidence="4">C2 domain-containing protein</fullName>
    </submittedName>
</protein>
<dbReference type="EMBL" id="UZAM01013328">
    <property type="protein sequence ID" value="VDP27094.1"/>
    <property type="molecule type" value="Genomic_DNA"/>
</dbReference>
<sequence>KTHKVSEPSSFVQFSVDGDVRSSSVKEKTSNPIYQQKFSFFLSDVKSQYLKVEAKEMKRERSCLGQVLIPIKTLLQEKDLELLRHPWQLALGSYVSTITLSLKLRVC</sequence>
<reference evidence="2 3" key="2">
    <citation type="submission" date="2018-11" db="EMBL/GenBank/DDBJ databases">
        <authorList>
            <consortium name="Pathogen Informatics"/>
        </authorList>
    </citation>
    <scope>NUCLEOTIDE SEQUENCE [LARGE SCALE GENOMIC DNA]</scope>
</reference>
<dbReference type="PANTHER" id="PTHR45761">
    <property type="entry name" value="EXTENDED SYNAPTOTAGMIN-LIKE PROTEIN 2, ISOFORM C"/>
    <property type="match status" value="1"/>
</dbReference>
<dbReference type="AlphaFoldDB" id="A0A183J205"/>
<dbReference type="Proteomes" id="UP000270296">
    <property type="component" value="Unassembled WGS sequence"/>
</dbReference>
<dbReference type="InterPro" id="IPR035892">
    <property type="entry name" value="C2_domain_sf"/>
</dbReference>
<dbReference type="WBParaSite" id="SBAD_0001025401-mRNA-1">
    <property type="protein sequence ID" value="SBAD_0001025401-mRNA-1"/>
    <property type="gene ID" value="SBAD_0001025401"/>
</dbReference>
<name>A0A183J205_9BILA</name>
<dbReference type="InterPro" id="IPR000008">
    <property type="entry name" value="C2_dom"/>
</dbReference>
<accession>A0A183J205</accession>
<evidence type="ECO:0000259" key="1">
    <source>
        <dbReference type="PROSITE" id="PS50004"/>
    </source>
</evidence>
<dbReference type="InterPro" id="IPR051634">
    <property type="entry name" value="Extended_Synaptotagmin"/>
</dbReference>
<dbReference type="Gene3D" id="2.60.40.150">
    <property type="entry name" value="C2 domain"/>
    <property type="match status" value="1"/>
</dbReference>
<dbReference type="PROSITE" id="PS50004">
    <property type="entry name" value="C2"/>
    <property type="match status" value="1"/>
</dbReference>
<dbReference type="OrthoDB" id="1029639at2759"/>
<reference evidence="4" key="1">
    <citation type="submission" date="2016-06" db="UniProtKB">
        <authorList>
            <consortium name="WormBaseParasite"/>
        </authorList>
    </citation>
    <scope>IDENTIFICATION</scope>
</reference>
<dbReference type="PANTHER" id="PTHR45761:SF1">
    <property type="entry name" value="EXTENDED SYNAPTOTAGMIN-LIKE PROTEIN 2, ISOFORM C"/>
    <property type="match status" value="1"/>
</dbReference>
<dbReference type="GO" id="GO:0008429">
    <property type="term" value="F:phosphatidylethanolamine binding"/>
    <property type="evidence" value="ECO:0007669"/>
    <property type="project" value="TreeGrafter"/>
</dbReference>
<dbReference type="GO" id="GO:0005544">
    <property type="term" value="F:calcium-dependent phospholipid binding"/>
    <property type="evidence" value="ECO:0007669"/>
    <property type="project" value="TreeGrafter"/>
</dbReference>
<evidence type="ECO:0000313" key="4">
    <source>
        <dbReference type="WBParaSite" id="SBAD_0001025401-mRNA-1"/>
    </source>
</evidence>
<dbReference type="GO" id="GO:0031210">
    <property type="term" value="F:phosphatidylcholine binding"/>
    <property type="evidence" value="ECO:0007669"/>
    <property type="project" value="TreeGrafter"/>
</dbReference>
<evidence type="ECO:0000313" key="2">
    <source>
        <dbReference type="EMBL" id="VDP27094.1"/>
    </source>
</evidence>
<dbReference type="GO" id="GO:0005789">
    <property type="term" value="C:endoplasmic reticulum membrane"/>
    <property type="evidence" value="ECO:0007669"/>
    <property type="project" value="TreeGrafter"/>
</dbReference>
<dbReference type="GO" id="GO:0005509">
    <property type="term" value="F:calcium ion binding"/>
    <property type="evidence" value="ECO:0007669"/>
    <property type="project" value="TreeGrafter"/>
</dbReference>
<feature type="domain" description="C2" evidence="1">
    <location>
        <begin position="1"/>
        <end position="84"/>
    </location>
</feature>
<proteinExistence type="predicted"/>
<dbReference type="Pfam" id="PF00168">
    <property type="entry name" value="C2"/>
    <property type="match status" value="1"/>
</dbReference>
<dbReference type="GO" id="GO:0035091">
    <property type="term" value="F:phosphatidylinositol binding"/>
    <property type="evidence" value="ECO:0007669"/>
    <property type="project" value="TreeGrafter"/>
</dbReference>
<organism evidence="4">
    <name type="scientific">Soboliphyme baturini</name>
    <dbReference type="NCBI Taxonomy" id="241478"/>
    <lineage>
        <taxon>Eukaryota</taxon>
        <taxon>Metazoa</taxon>
        <taxon>Ecdysozoa</taxon>
        <taxon>Nematoda</taxon>
        <taxon>Enoplea</taxon>
        <taxon>Dorylaimia</taxon>
        <taxon>Dioctophymatida</taxon>
        <taxon>Dioctophymatoidea</taxon>
        <taxon>Soboliphymatidae</taxon>
        <taxon>Soboliphyme</taxon>
    </lineage>
</organism>
<gene>
    <name evidence="2" type="ORF">SBAD_LOCUS9903</name>
</gene>
<keyword evidence="3" id="KW-1185">Reference proteome</keyword>